<keyword evidence="1" id="KW-0732">Signal</keyword>
<reference evidence="4" key="2">
    <citation type="submission" date="2025-08" db="UniProtKB">
        <authorList>
            <consortium name="RefSeq"/>
        </authorList>
    </citation>
    <scope>IDENTIFICATION</scope>
    <source>
        <tissue evidence="4">Leaf</tissue>
    </source>
</reference>
<dbReference type="InterPro" id="IPR036312">
    <property type="entry name" value="Bifun_inhib/LTP/seed_sf"/>
</dbReference>
<reference evidence="3" key="1">
    <citation type="journal article" date="2014" name="Nat. Commun.">
        <title>The emerging biofuel crop Camelina sativa retains a highly undifferentiated hexaploid genome structure.</title>
        <authorList>
            <person name="Kagale S."/>
            <person name="Koh C."/>
            <person name="Nixon J."/>
            <person name="Bollina V."/>
            <person name="Clarke W.E."/>
            <person name="Tuteja R."/>
            <person name="Spillane C."/>
            <person name="Robinson S.J."/>
            <person name="Links M.G."/>
            <person name="Clarke C."/>
            <person name="Higgins E.E."/>
            <person name="Huebert T."/>
            <person name="Sharpe A.G."/>
            <person name="Parkin I.A."/>
        </authorList>
    </citation>
    <scope>NUCLEOTIDE SEQUENCE [LARGE SCALE GENOMIC DNA]</scope>
    <source>
        <strain evidence="3">cv. DH55</strain>
    </source>
</reference>
<evidence type="ECO:0000313" key="3">
    <source>
        <dbReference type="Proteomes" id="UP000694864"/>
    </source>
</evidence>
<name>A0ABM0V5S3_CAMSA</name>
<dbReference type="Gene3D" id="1.10.110.10">
    <property type="entry name" value="Plant lipid-transfer and hydrophobic proteins"/>
    <property type="match status" value="1"/>
</dbReference>
<accession>A0ABM0V5S3</accession>
<dbReference type="PANTHER" id="PTHR33286:SF54">
    <property type="entry name" value="BIFUNCTIONAL INHIBITOR_LIPID-TRANSFER PROTEIN_SEED STORAGE 2S ALBUMIN SUPERFAMILY PROTEIN"/>
    <property type="match status" value="1"/>
</dbReference>
<dbReference type="GeneID" id="104733327"/>
<proteinExistence type="predicted"/>
<keyword evidence="3" id="KW-1185">Reference proteome</keyword>
<evidence type="ECO:0000256" key="1">
    <source>
        <dbReference type="SAM" id="SignalP"/>
    </source>
</evidence>
<gene>
    <name evidence="4" type="primary">LOC104733327</name>
</gene>
<dbReference type="RefSeq" id="XP_010451215.1">
    <property type="nucleotide sequence ID" value="XM_010452913.1"/>
</dbReference>
<feature type="domain" description="Bifunctional inhibitor/plant lipid transfer protein/seed storage helical" evidence="2">
    <location>
        <begin position="16"/>
        <end position="103"/>
    </location>
</feature>
<dbReference type="Pfam" id="PF14368">
    <property type="entry name" value="LTP_2"/>
    <property type="match status" value="1"/>
</dbReference>
<sequence>MKEHIFCQFLVVMMLLSASQIQGDQRCHDAGIEGLRACAYSIYKRLPPPPRPSEDCCTNVRLAGMKCVCEAISTKVIEDAIDIKKFVNVAAACGSPLAPGSQCGRFVIPAPVA</sequence>
<organism evidence="3 4">
    <name type="scientific">Camelina sativa</name>
    <name type="common">False flax</name>
    <name type="synonym">Myagrum sativum</name>
    <dbReference type="NCBI Taxonomy" id="90675"/>
    <lineage>
        <taxon>Eukaryota</taxon>
        <taxon>Viridiplantae</taxon>
        <taxon>Streptophyta</taxon>
        <taxon>Embryophyta</taxon>
        <taxon>Tracheophyta</taxon>
        <taxon>Spermatophyta</taxon>
        <taxon>Magnoliopsida</taxon>
        <taxon>eudicotyledons</taxon>
        <taxon>Gunneridae</taxon>
        <taxon>Pentapetalae</taxon>
        <taxon>rosids</taxon>
        <taxon>malvids</taxon>
        <taxon>Brassicales</taxon>
        <taxon>Brassicaceae</taxon>
        <taxon>Camelineae</taxon>
        <taxon>Camelina</taxon>
    </lineage>
</organism>
<evidence type="ECO:0000259" key="2">
    <source>
        <dbReference type="Pfam" id="PF14368"/>
    </source>
</evidence>
<dbReference type="PANTHER" id="PTHR33286">
    <property type="entry name" value="BIFUNCTIONAL INHIBITOR/LIPID-TRANSFER PROTEIN/SEED STORAGE 2S ALBUMIN SUPERFAMILY PROTEIN"/>
    <property type="match status" value="1"/>
</dbReference>
<protein>
    <submittedName>
        <fullName evidence="4">Uncharacterized protein LOC104733327</fullName>
    </submittedName>
</protein>
<dbReference type="Proteomes" id="UP000694864">
    <property type="component" value="Chromosome 2"/>
</dbReference>
<dbReference type="SUPFAM" id="SSF47699">
    <property type="entry name" value="Bifunctional inhibitor/lipid-transfer protein/seed storage 2S albumin"/>
    <property type="match status" value="1"/>
</dbReference>
<feature type="signal peptide" evidence="1">
    <location>
        <begin position="1"/>
        <end position="23"/>
    </location>
</feature>
<feature type="chain" id="PRO_5046254328" evidence="1">
    <location>
        <begin position="24"/>
        <end position="113"/>
    </location>
</feature>
<evidence type="ECO:0000313" key="4">
    <source>
        <dbReference type="RefSeq" id="XP_010451215.1"/>
    </source>
</evidence>
<dbReference type="InterPro" id="IPR016140">
    <property type="entry name" value="Bifunc_inhib/LTP/seed_store"/>
</dbReference>